<evidence type="ECO:0000313" key="2">
    <source>
        <dbReference type="EMBL" id="MBR0796861.1"/>
    </source>
</evidence>
<dbReference type="InterPro" id="IPR010982">
    <property type="entry name" value="Lambda_DNA-bd_dom_sf"/>
</dbReference>
<dbReference type="Proteomes" id="UP001315278">
    <property type="component" value="Unassembled WGS sequence"/>
</dbReference>
<accession>A0ABS5FKF4</accession>
<dbReference type="EMBL" id="JAFCJH010000014">
    <property type="protein sequence ID" value="MBR0796861.1"/>
    <property type="molecule type" value="Genomic_DNA"/>
</dbReference>
<evidence type="ECO:0000313" key="3">
    <source>
        <dbReference type="Proteomes" id="UP001315278"/>
    </source>
</evidence>
<dbReference type="InterPro" id="IPR001387">
    <property type="entry name" value="Cro/C1-type_HTH"/>
</dbReference>
<protein>
    <submittedName>
        <fullName evidence="2">Helix-turn-helix transcriptional regulator</fullName>
    </submittedName>
</protein>
<organism evidence="2 3">
    <name type="scientific">Bradyrhizobium jicamae</name>
    <dbReference type="NCBI Taxonomy" id="280332"/>
    <lineage>
        <taxon>Bacteria</taxon>
        <taxon>Pseudomonadati</taxon>
        <taxon>Pseudomonadota</taxon>
        <taxon>Alphaproteobacteria</taxon>
        <taxon>Hyphomicrobiales</taxon>
        <taxon>Nitrobacteraceae</taxon>
        <taxon>Bradyrhizobium</taxon>
    </lineage>
</organism>
<dbReference type="PROSITE" id="PS50943">
    <property type="entry name" value="HTH_CROC1"/>
    <property type="match status" value="1"/>
</dbReference>
<evidence type="ECO:0000259" key="1">
    <source>
        <dbReference type="PROSITE" id="PS50943"/>
    </source>
</evidence>
<reference evidence="3" key="1">
    <citation type="journal article" date="2021" name="ISME J.">
        <title>Evolutionary origin and ecological implication of a unique nif island in free-living Bradyrhizobium lineages.</title>
        <authorList>
            <person name="Tao J."/>
        </authorList>
    </citation>
    <scope>NUCLEOTIDE SEQUENCE [LARGE SCALE GENOMIC DNA]</scope>
    <source>
        <strain evidence="3">SZCCT0434</strain>
    </source>
</reference>
<keyword evidence="3" id="KW-1185">Reference proteome</keyword>
<dbReference type="Pfam" id="PF01381">
    <property type="entry name" value="HTH_3"/>
    <property type="match status" value="1"/>
</dbReference>
<gene>
    <name evidence="2" type="ORF">JQ615_15805</name>
</gene>
<proteinExistence type="predicted"/>
<sequence>MDLFAKRLRELARQLELSDAEVARRAGLSERRYGNYVRGAREPDFATFLRICAVLNVTPNEVLLGVPSRQSTHDRWLTRLISAGQQLAASDLKLAVRLIEVLVQDRRA</sequence>
<dbReference type="CDD" id="cd00093">
    <property type="entry name" value="HTH_XRE"/>
    <property type="match status" value="1"/>
</dbReference>
<comment type="caution">
    <text evidence="2">The sequence shown here is derived from an EMBL/GenBank/DDBJ whole genome shotgun (WGS) entry which is preliminary data.</text>
</comment>
<dbReference type="SMART" id="SM00530">
    <property type="entry name" value="HTH_XRE"/>
    <property type="match status" value="1"/>
</dbReference>
<name>A0ABS5FKF4_9BRAD</name>
<dbReference type="SUPFAM" id="SSF47413">
    <property type="entry name" value="lambda repressor-like DNA-binding domains"/>
    <property type="match status" value="1"/>
</dbReference>
<dbReference type="RefSeq" id="WP_212493039.1">
    <property type="nucleotide sequence ID" value="NZ_JAFCJH010000014.1"/>
</dbReference>
<dbReference type="Gene3D" id="1.10.260.40">
    <property type="entry name" value="lambda repressor-like DNA-binding domains"/>
    <property type="match status" value="1"/>
</dbReference>
<feature type="domain" description="HTH cro/C1-type" evidence="1">
    <location>
        <begin position="8"/>
        <end position="62"/>
    </location>
</feature>